<name>A0A7R7TGF2_THETH</name>
<dbReference type="RefSeq" id="WP_259330112.1">
    <property type="nucleotide sequence ID" value="NZ_AP024272.1"/>
</dbReference>
<reference evidence="2" key="1">
    <citation type="submission" date="2021-01" db="EMBL/GenBank/DDBJ databases">
        <title>Complete Genome Sequence of Thermus thermophilus Strain HB5018, Isolated from Mine Onsen Hot Spring.</title>
        <authorList>
            <person name="Miyazaki K."/>
            <person name="Moriya T."/>
            <person name="Nemoto N."/>
            <person name="Oshima T."/>
            <person name="Yura K."/>
            <person name="Bessho Y."/>
        </authorList>
    </citation>
    <scope>NUCLEOTIDE SEQUENCE [LARGE SCALE GENOMIC DNA]</scope>
    <source>
        <strain evidence="2">HB5018</strain>
        <plasmid evidence="2">pHB5018c</plasmid>
    </source>
</reference>
<sequence length="139" mass="15257">MRFWLLLALLPLLAACGELPGAGTEGEYQLLNAEELRMRITARDGAPFQGTLRVLTREAPVVDGRVYLPLKGLVPTPDPYLDADPWCTGTQVQVAWWNGLNEVRGGLFYPDGLEARLVLLPRALPYPKDPPIPIPLGQG</sequence>
<dbReference type="PROSITE" id="PS51257">
    <property type="entry name" value="PROKAR_LIPOPROTEIN"/>
    <property type="match status" value="1"/>
</dbReference>
<geneLocation type="plasmid" evidence="1 2">
    <name>pHB5018c</name>
</geneLocation>
<keyword evidence="1" id="KW-0614">Plasmid</keyword>
<gene>
    <name evidence="1" type="ORF">TthHB5018_c25730</name>
</gene>
<organism evidence="1 2">
    <name type="scientific">Thermus thermophilus</name>
    <dbReference type="NCBI Taxonomy" id="274"/>
    <lineage>
        <taxon>Bacteria</taxon>
        <taxon>Thermotogati</taxon>
        <taxon>Deinococcota</taxon>
        <taxon>Deinococci</taxon>
        <taxon>Thermales</taxon>
        <taxon>Thermaceae</taxon>
        <taxon>Thermus</taxon>
    </lineage>
</organism>
<accession>A0A7R7TGF2</accession>
<evidence type="ECO:0000313" key="2">
    <source>
        <dbReference type="Proteomes" id="UP000596099"/>
    </source>
</evidence>
<dbReference type="EMBL" id="AP024272">
    <property type="protein sequence ID" value="BCP67639.1"/>
    <property type="molecule type" value="Genomic_DNA"/>
</dbReference>
<dbReference type="Proteomes" id="UP000596099">
    <property type="component" value="Plasmid pHB5018c"/>
</dbReference>
<dbReference type="AlphaFoldDB" id="A0A7R7TGF2"/>
<evidence type="ECO:0008006" key="3">
    <source>
        <dbReference type="Google" id="ProtNLM"/>
    </source>
</evidence>
<protein>
    <recommendedName>
        <fullName evidence="3">Lipoprotein</fullName>
    </recommendedName>
</protein>
<proteinExistence type="predicted"/>
<evidence type="ECO:0000313" key="1">
    <source>
        <dbReference type="EMBL" id="BCP67639.1"/>
    </source>
</evidence>